<evidence type="ECO:0000256" key="4">
    <source>
        <dbReference type="ARBA" id="ARBA00023136"/>
    </source>
</evidence>
<dbReference type="Gene3D" id="3.30.1490.480">
    <property type="entry name" value="Endolytic murein transglycosylase"/>
    <property type="match status" value="1"/>
</dbReference>
<keyword evidence="4 7" id="KW-0472">Membrane</keyword>
<organism evidence="9 10">
    <name type="scientific">Luedemannella flava</name>
    <dbReference type="NCBI Taxonomy" id="349316"/>
    <lineage>
        <taxon>Bacteria</taxon>
        <taxon>Bacillati</taxon>
        <taxon>Actinomycetota</taxon>
        <taxon>Actinomycetes</taxon>
        <taxon>Micromonosporales</taxon>
        <taxon>Micromonosporaceae</taxon>
        <taxon>Luedemannella</taxon>
    </lineage>
</organism>
<keyword evidence="3 7" id="KW-1133">Transmembrane helix</keyword>
<dbReference type="PANTHER" id="PTHR30518">
    <property type="entry name" value="ENDOLYTIC MUREIN TRANSGLYCOSYLASE"/>
    <property type="match status" value="1"/>
</dbReference>
<evidence type="ECO:0000256" key="1">
    <source>
        <dbReference type="ARBA" id="ARBA00022475"/>
    </source>
</evidence>
<keyword evidence="6 7" id="KW-0961">Cell wall biogenesis/degradation</keyword>
<keyword evidence="10" id="KW-1185">Reference proteome</keyword>
<evidence type="ECO:0000313" key="9">
    <source>
        <dbReference type="EMBL" id="GAA1807636.1"/>
    </source>
</evidence>
<dbReference type="InterPro" id="IPR003770">
    <property type="entry name" value="MLTG-like"/>
</dbReference>
<evidence type="ECO:0000256" key="3">
    <source>
        <dbReference type="ARBA" id="ARBA00022989"/>
    </source>
</evidence>
<dbReference type="NCBIfam" id="TIGR00247">
    <property type="entry name" value="endolytic transglycosylase MltG"/>
    <property type="match status" value="1"/>
</dbReference>
<sequence length="391" mass="42604">MTMSHRAGTLGRPMAEPPDRESGGRRRSFLALLMSVILLAALGGGVYWGVGRIQEFFNAPDYTAVGTQTVTVEVKAGTITDTANTLYDGGVVKSAKAYIEAAEDDPRSTNVQPGFYKLVKQMPAKEALARLLDPERNRVVNRVTVTEGEMTLDIYAKLAKALDIPVKDFVEAGGKPRDLGVADWWFKRDDGKRSATTVEGFLFPATYEFAPDVTAKEALSQMVEKFNEVTTELTFADTVQTTLNISPYEALIAASIAQAEVSRTEDFDKVTRVIYNRAYKGGFPCACLGMDTTVNYYLRLTGAGGARSEHLTQAQIHDPDNPYNTHDKAGLPLGPIGNPGRDTLRAAMTPAKGPWTYFVTIDKSGTTAFATTLDEHARNIRTACRNGIPLC</sequence>
<feature type="transmembrane region" description="Helical" evidence="7">
    <location>
        <begin position="29"/>
        <end position="50"/>
    </location>
</feature>
<comment type="caution">
    <text evidence="9">The sequence shown here is derived from an EMBL/GenBank/DDBJ whole genome shotgun (WGS) entry which is preliminary data.</text>
</comment>
<gene>
    <name evidence="7" type="primary">mltG</name>
    <name evidence="9" type="ORF">GCM10009682_31860</name>
</gene>
<evidence type="ECO:0000313" key="10">
    <source>
        <dbReference type="Proteomes" id="UP001500218"/>
    </source>
</evidence>
<feature type="region of interest" description="Disordered" evidence="8">
    <location>
        <begin position="1"/>
        <end position="22"/>
    </location>
</feature>
<evidence type="ECO:0000256" key="7">
    <source>
        <dbReference type="HAMAP-Rule" id="MF_02065"/>
    </source>
</evidence>
<evidence type="ECO:0000256" key="6">
    <source>
        <dbReference type="ARBA" id="ARBA00023316"/>
    </source>
</evidence>
<dbReference type="EMBL" id="BAAALT010000087">
    <property type="protein sequence ID" value="GAA1807636.1"/>
    <property type="molecule type" value="Genomic_DNA"/>
</dbReference>
<keyword evidence="2 7" id="KW-0812">Transmembrane</keyword>
<dbReference type="PANTHER" id="PTHR30518:SF2">
    <property type="entry name" value="ENDOLYTIC MUREIN TRANSGLYCOSYLASE"/>
    <property type="match status" value="1"/>
</dbReference>
<evidence type="ECO:0000256" key="5">
    <source>
        <dbReference type="ARBA" id="ARBA00023239"/>
    </source>
</evidence>
<keyword evidence="1 7" id="KW-1003">Cell membrane</keyword>
<comment type="catalytic activity">
    <reaction evidence="7">
        <text>a peptidoglycan chain = a peptidoglycan chain with N-acetyl-1,6-anhydromuramyl-[peptide] at the reducing end + a peptidoglycan chain with N-acetylglucosamine at the non-reducing end.</text>
        <dbReference type="EC" id="4.2.2.29"/>
    </reaction>
</comment>
<dbReference type="Pfam" id="PF02618">
    <property type="entry name" value="YceG"/>
    <property type="match status" value="1"/>
</dbReference>
<comment type="similarity">
    <text evidence="7">Belongs to the transglycosylase MltG family.</text>
</comment>
<evidence type="ECO:0000256" key="2">
    <source>
        <dbReference type="ARBA" id="ARBA00022692"/>
    </source>
</evidence>
<feature type="site" description="Important for catalytic activity" evidence="7">
    <location>
        <position position="260"/>
    </location>
</feature>
<keyword evidence="5 7" id="KW-0456">Lyase</keyword>
<comment type="function">
    <text evidence="7">Functions as a peptidoglycan terminase that cleaves nascent peptidoglycan strands endolytically to terminate their elongation.</text>
</comment>
<reference evidence="9 10" key="1">
    <citation type="journal article" date="2019" name="Int. J. Syst. Evol. Microbiol.">
        <title>The Global Catalogue of Microorganisms (GCM) 10K type strain sequencing project: providing services to taxonomists for standard genome sequencing and annotation.</title>
        <authorList>
            <consortium name="The Broad Institute Genomics Platform"/>
            <consortium name="The Broad Institute Genome Sequencing Center for Infectious Disease"/>
            <person name="Wu L."/>
            <person name="Ma J."/>
        </authorList>
    </citation>
    <scope>NUCLEOTIDE SEQUENCE [LARGE SCALE GENOMIC DNA]</scope>
    <source>
        <strain evidence="9 10">JCM 13250</strain>
    </source>
</reference>
<protein>
    <recommendedName>
        <fullName evidence="7">Endolytic murein transglycosylase</fullName>
        <ecNumber evidence="7">4.2.2.29</ecNumber>
    </recommendedName>
    <alternativeName>
        <fullName evidence="7">Peptidoglycan lytic transglycosylase</fullName>
    </alternativeName>
    <alternativeName>
        <fullName evidence="7">Peptidoglycan polymerization terminase</fullName>
    </alternativeName>
</protein>
<comment type="subcellular location">
    <subcellularLocation>
        <location evidence="7">Cell membrane</location>
        <topology evidence="7">Single-pass membrane protein</topology>
    </subcellularLocation>
</comment>
<proteinExistence type="inferred from homology"/>
<name>A0ABN2M2V5_9ACTN</name>
<dbReference type="HAMAP" id="MF_02065">
    <property type="entry name" value="MltG"/>
    <property type="match status" value="1"/>
</dbReference>
<dbReference type="Proteomes" id="UP001500218">
    <property type="component" value="Unassembled WGS sequence"/>
</dbReference>
<evidence type="ECO:0000256" key="8">
    <source>
        <dbReference type="SAM" id="MobiDB-lite"/>
    </source>
</evidence>
<accession>A0ABN2M2V5</accession>
<dbReference type="EC" id="4.2.2.29" evidence="7"/>